<gene>
    <name evidence="3" type="ORF">MEDL_23739</name>
</gene>
<keyword evidence="4" id="KW-1185">Reference proteome</keyword>
<feature type="transmembrane region" description="Helical" evidence="2">
    <location>
        <begin position="108"/>
        <end position="130"/>
    </location>
</feature>
<evidence type="ECO:0000256" key="1">
    <source>
        <dbReference type="SAM" id="MobiDB-lite"/>
    </source>
</evidence>
<sequence>MSNYNSSQHVQNSANFDKNPTNRTIEEGDLVKVHHQTSDRFTHLENHPIEVKQGDNFIELQTLSSSNSNIYESTEGRDLNTTNCAFTHLASSFIKQINSKDRRGKRCLAYFIFVVLLVVVIASTSLYFMLKSNSPDPDKQNITAKGVIAGMSVFLSLKNKSQDPDNQNTLAQGIYQ</sequence>
<proteinExistence type="predicted"/>
<accession>A0A8S3RLW6</accession>
<feature type="region of interest" description="Disordered" evidence="1">
    <location>
        <begin position="1"/>
        <end position="22"/>
    </location>
</feature>
<protein>
    <submittedName>
        <fullName evidence="3">Uncharacterized protein</fullName>
    </submittedName>
</protein>
<keyword evidence="2" id="KW-1133">Transmembrane helix</keyword>
<organism evidence="3 4">
    <name type="scientific">Mytilus edulis</name>
    <name type="common">Blue mussel</name>
    <dbReference type="NCBI Taxonomy" id="6550"/>
    <lineage>
        <taxon>Eukaryota</taxon>
        <taxon>Metazoa</taxon>
        <taxon>Spiralia</taxon>
        <taxon>Lophotrochozoa</taxon>
        <taxon>Mollusca</taxon>
        <taxon>Bivalvia</taxon>
        <taxon>Autobranchia</taxon>
        <taxon>Pteriomorphia</taxon>
        <taxon>Mytilida</taxon>
        <taxon>Mytiloidea</taxon>
        <taxon>Mytilidae</taxon>
        <taxon>Mytilinae</taxon>
        <taxon>Mytilus</taxon>
    </lineage>
</organism>
<dbReference type="AlphaFoldDB" id="A0A8S3RLW6"/>
<evidence type="ECO:0000256" key="2">
    <source>
        <dbReference type="SAM" id="Phobius"/>
    </source>
</evidence>
<keyword evidence="2" id="KW-0472">Membrane</keyword>
<name>A0A8S3RLW6_MYTED</name>
<evidence type="ECO:0000313" key="3">
    <source>
        <dbReference type="EMBL" id="CAG2209619.1"/>
    </source>
</evidence>
<keyword evidence="2" id="KW-0812">Transmembrane</keyword>
<comment type="caution">
    <text evidence="3">The sequence shown here is derived from an EMBL/GenBank/DDBJ whole genome shotgun (WGS) entry which is preliminary data.</text>
</comment>
<reference evidence="3" key="1">
    <citation type="submission" date="2021-03" db="EMBL/GenBank/DDBJ databases">
        <authorList>
            <person name="Bekaert M."/>
        </authorList>
    </citation>
    <scope>NUCLEOTIDE SEQUENCE</scope>
</reference>
<evidence type="ECO:0000313" key="4">
    <source>
        <dbReference type="Proteomes" id="UP000683360"/>
    </source>
</evidence>
<dbReference type="Proteomes" id="UP000683360">
    <property type="component" value="Unassembled WGS sequence"/>
</dbReference>
<dbReference type="EMBL" id="CAJPWZ010001206">
    <property type="protein sequence ID" value="CAG2209619.1"/>
    <property type="molecule type" value="Genomic_DNA"/>
</dbReference>